<name>Q1V2G5_PELU1</name>
<dbReference type="Proteomes" id="UP000005306">
    <property type="component" value="Unassembled WGS sequence"/>
</dbReference>
<evidence type="ECO:0000313" key="1">
    <source>
        <dbReference type="EMBL" id="EAS84563.1"/>
    </source>
</evidence>
<proteinExistence type="predicted"/>
<reference evidence="1 2" key="1">
    <citation type="submission" date="2006-04" db="EMBL/GenBank/DDBJ databases">
        <authorList>
            <person name="Giovannoni S.J."/>
            <person name="Cho J.-C."/>
            <person name="Ferriera S."/>
            <person name="Johnson J."/>
            <person name="Kravitz S."/>
            <person name="Halpern A."/>
            <person name="Remington K."/>
            <person name="Beeson K."/>
            <person name="Tran B."/>
            <person name="Rogers Y.-H."/>
            <person name="Friedman R."/>
            <person name="Venter J.C."/>
        </authorList>
    </citation>
    <scope>NUCLEOTIDE SEQUENCE [LARGE SCALE GENOMIC DNA]</scope>
    <source>
        <strain evidence="1 2">HTCC1002</strain>
    </source>
</reference>
<dbReference type="AlphaFoldDB" id="Q1V2G5"/>
<protein>
    <recommendedName>
        <fullName evidence="3">GYD domain-containing protein</fullName>
    </recommendedName>
</protein>
<evidence type="ECO:0000313" key="2">
    <source>
        <dbReference type="Proteomes" id="UP000005306"/>
    </source>
</evidence>
<dbReference type="Pfam" id="PF08734">
    <property type="entry name" value="GYD"/>
    <property type="match status" value="1"/>
</dbReference>
<dbReference type="EMBL" id="AAPV01000001">
    <property type="protein sequence ID" value="EAS84563.1"/>
    <property type="molecule type" value="Genomic_DNA"/>
</dbReference>
<sequence>MAKFIIMGCYTAKGLGGFVNNPDTDRKVATTALCEAAGAKLTAYAGLRGKYDFMVEVEGTFEQASASGMVAVSSGAVTDFSVHEVIDLNAVAKIANKMASGYKEPGK</sequence>
<accession>Q1V2G5</accession>
<dbReference type="InterPro" id="IPR014845">
    <property type="entry name" value="GYD/TTHA1554"/>
</dbReference>
<dbReference type="HOGENOM" id="CLU_155227_1_0_5"/>
<comment type="caution">
    <text evidence="1">The sequence shown here is derived from an EMBL/GenBank/DDBJ whole genome shotgun (WGS) entry which is preliminary data.</text>
</comment>
<dbReference type="RefSeq" id="WP_006997150.1">
    <property type="nucleotide sequence ID" value="NZ_CH724130.1"/>
</dbReference>
<organism evidence="1 2">
    <name type="scientific">Pelagibacter ubique (strain HTCC1002)</name>
    <dbReference type="NCBI Taxonomy" id="314261"/>
    <lineage>
        <taxon>Bacteria</taxon>
        <taxon>Pseudomonadati</taxon>
        <taxon>Pseudomonadota</taxon>
        <taxon>Alphaproteobacteria</taxon>
        <taxon>Candidatus Pelagibacterales</taxon>
        <taxon>Candidatus Pelagibacteraceae</taxon>
        <taxon>Candidatus Pelagibacter</taxon>
    </lineage>
</organism>
<evidence type="ECO:0008006" key="3">
    <source>
        <dbReference type="Google" id="ProtNLM"/>
    </source>
</evidence>
<gene>
    <name evidence="1" type="ORF">PU1002_02561</name>
</gene>